<dbReference type="AlphaFoldDB" id="A0A2G4YMY2"/>
<accession>A0A2G4YMY2</accession>
<reference evidence="2 3" key="1">
    <citation type="submission" date="2017-10" db="EMBL/GenBank/DDBJ databases">
        <title>Frigbacter circumglobatus gen. nov. sp. nov., isolated from sediment cultured in situ.</title>
        <authorList>
            <person name="Zhao Z."/>
        </authorList>
    </citation>
    <scope>NUCLEOTIDE SEQUENCE [LARGE SCALE GENOMIC DNA]</scope>
    <source>
        <strain evidence="2 3">ZYL</strain>
    </source>
</reference>
<dbReference type="Proteomes" id="UP000229730">
    <property type="component" value="Unassembled WGS sequence"/>
</dbReference>
<organism evidence="2 3">
    <name type="scientific">Paremcibacter congregatus</name>
    <dbReference type="NCBI Taxonomy" id="2043170"/>
    <lineage>
        <taxon>Bacteria</taxon>
        <taxon>Pseudomonadati</taxon>
        <taxon>Pseudomonadota</taxon>
        <taxon>Alphaproteobacteria</taxon>
        <taxon>Emcibacterales</taxon>
        <taxon>Emcibacteraceae</taxon>
        <taxon>Paremcibacter</taxon>
    </lineage>
</organism>
<sequence>MKLAELTHNKYLKTRLAIIFILSGLLILYHLSKVVDLYIAPGITEASPLLLIQSAVRIAIASTLLLVVFGQKRALWGMWIAITALTVTRYILLLQTEPLSGIEFTTYLSYLRGFIFPTIITLCYPTARRENLTP</sequence>
<keyword evidence="3" id="KW-1185">Reference proteome</keyword>
<proteinExistence type="predicted"/>
<keyword evidence="1" id="KW-0472">Membrane</keyword>
<feature type="transmembrane region" description="Helical" evidence="1">
    <location>
        <begin position="107"/>
        <end position="127"/>
    </location>
</feature>
<dbReference type="EMBL" id="PDEM01000031">
    <property type="protein sequence ID" value="PHZ83671.1"/>
    <property type="molecule type" value="Genomic_DNA"/>
</dbReference>
<gene>
    <name evidence="2" type="ORF">CRD36_14940</name>
</gene>
<dbReference type="RefSeq" id="WP_099474683.1">
    <property type="nucleotide sequence ID" value="NZ_CP041025.1"/>
</dbReference>
<dbReference type="InParanoid" id="A0A2G4YMY2"/>
<comment type="caution">
    <text evidence="2">The sequence shown here is derived from an EMBL/GenBank/DDBJ whole genome shotgun (WGS) entry which is preliminary data.</text>
</comment>
<protein>
    <submittedName>
        <fullName evidence="2">Uncharacterized protein</fullName>
    </submittedName>
</protein>
<feature type="transmembrane region" description="Helical" evidence="1">
    <location>
        <begin position="76"/>
        <end position="95"/>
    </location>
</feature>
<keyword evidence="1" id="KW-1133">Transmembrane helix</keyword>
<name>A0A2G4YMY2_9PROT</name>
<evidence type="ECO:0000256" key="1">
    <source>
        <dbReference type="SAM" id="Phobius"/>
    </source>
</evidence>
<feature type="transmembrane region" description="Helical" evidence="1">
    <location>
        <begin position="51"/>
        <end position="69"/>
    </location>
</feature>
<keyword evidence="1" id="KW-0812">Transmembrane</keyword>
<evidence type="ECO:0000313" key="3">
    <source>
        <dbReference type="Proteomes" id="UP000229730"/>
    </source>
</evidence>
<evidence type="ECO:0000313" key="2">
    <source>
        <dbReference type="EMBL" id="PHZ83671.1"/>
    </source>
</evidence>
<dbReference type="OrthoDB" id="7432783at2"/>
<feature type="transmembrane region" description="Helical" evidence="1">
    <location>
        <begin position="12"/>
        <end position="31"/>
    </location>
</feature>